<protein>
    <submittedName>
        <fullName evidence="1">Uncharacterized protein</fullName>
    </submittedName>
</protein>
<dbReference type="EMBL" id="QRZA01000023">
    <property type="protein sequence ID" value="RGV32184.1"/>
    <property type="molecule type" value="Genomic_DNA"/>
</dbReference>
<sequence length="335" mass="39670">MKANIFLVHTEYHLMISVNLIVSHYMDAVNYIYITEGKRLKRDLITKERNIHIQRIAAKNYGTTEFLRQLKDIQPSNFFFFQEVSSDNMYLSYWLHNDGVNVALLQDGLKPYVVWHRKNLIAHILLDTLMFHKEILKRKTYIPYFKLNNLYHYGEWNFIDEVWLTFPGKFNNRRNKKLRQLPDFSHQSMGILNEMFGVHQYNIKSSDILIVGQPRRKEYWDKEIEILNELIAKFSNKGIIYKSHPNTKPELLEQISRIKGLTIVNYAIPVELLIMQMKDTCIISGYSTALLTNNPSCRFYWTYKLLGNEGRLFSQLQIVNPTKHIKEVSTIDEIV</sequence>
<dbReference type="Gene3D" id="3.40.50.11110">
    <property type="entry name" value="Sialyltransferase, C-terminal GT-B Rossman nucleotide-binding domain"/>
    <property type="match status" value="1"/>
</dbReference>
<dbReference type="AlphaFoldDB" id="A0A412WXC9"/>
<organism evidence="1 2">
    <name type="scientific">Butyricimonas virosa</name>
    <dbReference type="NCBI Taxonomy" id="544645"/>
    <lineage>
        <taxon>Bacteria</taxon>
        <taxon>Pseudomonadati</taxon>
        <taxon>Bacteroidota</taxon>
        <taxon>Bacteroidia</taxon>
        <taxon>Bacteroidales</taxon>
        <taxon>Odoribacteraceae</taxon>
        <taxon>Butyricimonas</taxon>
    </lineage>
</organism>
<name>A0A412WXC9_9BACT</name>
<comment type="caution">
    <text evidence="1">The sequence shown here is derived from an EMBL/GenBank/DDBJ whole genome shotgun (WGS) entry which is preliminary data.</text>
</comment>
<gene>
    <name evidence="1" type="ORF">DWW18_14955</name>
</gene>
<evidence type="ECO:0000313" key="1">
    <source>
        <dbReference type="EMBL" id="RGV32184.1"/>
    </source>
</evidence>
<evidence type="ECO:0000313" key="2">
    <source>
        <dbReference type="Proteomes" id="UP000283589"/>
    </source>
</evidence>
<dbReference type="Pfam" id="PF07388">
    <property type="entry name" value="A-2_8-polyST"/>
    <property type="match status" value="1"/>
</dbReference>
<accession>A0A412WXC9</accession>
<reference evidence="1 2" key="1">
    <citation type="submission" date="2018-08" db="EMBL/GenBank/DDBJ databases">
        <title>A genome reference for cultivated species of the human gut microbiota.</title>
        <authorList>
            <person name="Zou Y."/>
            <person name="Xue W."/>
            <person name="Luo G."/>
        </authorList>
    </citation>
    <scope>NUCLEOTIDE SEQUENCE [LARGE SCALE GENOMIC DNA]</scope>
    <source>
        <strain evidence="1 2">AF14-49</strain>
    </source>
</reference>
<dbReference type="InterPro" id="IPR010866">
    <property type="entry name" value="A-2_8-polyST"/>
</dbReference>
<proteinExistence type="predicted"/>
<dbReference type="Proteomes" id="UP000283589">
    <property type="component" value="Unassembled WGS sequence"/>
</dbReference>